<evidence type="ECO:0000256" key="1">
    <source>
        <dbReference type="SAM" id="MobiDB-lite"/>
    </source>
</evidence>
<dbReference type="EMBL" id="KZ772714">
    <property type="protein sequence ID" value="PTQ40018.1"/>
    <property type="molecule type" value="Genomic_DNA"/>
</dbReference>
<evidence type="ECO:0000313" key="2">
    <source>
        <dbReference type="EMBL" id="PTQ40018.1"/>
    </source>
</evidence>
<name>A0A2R6X1N4_MARPO</name>
<feature type="region of interest" description="Disordered" evidence="1">
    <location>
        <begin position="172"/>
        <end position="270"/>
    </location>
</feature>
<sequence>MTGRVGSGAGARPVMPGGFGLGRGSGGKTCSDAIGCQAGSSTPFNRFWITRGNQNLPDGTDRNQRITSRVPWRAGRGRRCHQVWGSAKRAVGPDLAKRCQRAQRGTSWRSDAARWIQCTRCGYLSFRSTTVACAHWNLRAGCVSLHRSPSQWRAATCHPVFTSSSIWHPASWTDDLPSQAERSTEVTDQHQAQRLEERRTKEYAGKNSEFTPTRPWAPVAPSTAQHNTGGQTAPYHTTPDHTNNNSTSDAASTASLPASVSSQSSSPCAPDLPPSLILRVSFSHPSSAGLFSQPAI</sequence>
<feature type="compositionally biased region" description="Polar residues" evidence="1">
    <location>
        <begin position="222"/>
        <end position="235"/>
    </location>
</feature>
<accession>A0A2R6X1N4</accession>
<dbReference type="AlphaFoldDB" id="A0A2R6X1N4"/>
<protein>
    <submittedName>
        <fullName evidence="2">Uncharacterized protein</fullName>
    </submittedName>
</protein>
<reference evidence="3" key="1">
    <citation type="journal article" date="2017" name="Cell">
        <title>Insights into land plant evolution garnered from the Marchantia polymorpha genome.</title>
        <authorList>
            <person name="Bowman J.L."/>
            <person name="Kohchi T."/>
            <person name="Yamato K.T."/>
            <person name="Jenkins J."/>
            <person name="Shu S."/>
            <person name="Ishizaki K."/>
            <person name="Yamaoka S."/>
            <person name="Nishihama R."/>
            <person name="Nakamura Y."/>
            <person name="Berger F."/>
            <person name="Adam C."/>
            <person name="Aki S.S."/>
            <person name="Althoff F."/>
            <person name="Araki T."/>
            <person name="Arteaga-Vazquez M.A."/>
            <person name="Balasubrmanian S."/>
            <person name="Barry K."/>
            <person name="Bauer D."/>
            <person name="Boehm C.R."/>
            <person name="Briginshaw L."/>
            <person name="Caballero-Perez J."/>
            <person name="Catarino B."/>
            <person name="Chen F."/>
            <person name="Chiyoda S."/>
            <person name="Chovatia M."/>
            <person name="Davies K.M."/>
            <person name="Delmans M."/>
            <person name="Demura T."/>
            <person name="Dierschke T."/>
            <person name="Dolan L."/>
            <person name="Dorantes-Acosta A.E."/>
            <person name="Eklund D.M."/>
            <person name="Florent S.N."/>
            <person name="Flores-Sandoval E."/>
            <person name="Fujiyama A."/>
            <person name="Fukuzawa H."/>
            <person name="Galik B."/>
            <person name="Grimanelli D."/>
            <person name="Grimwood J."/>
            <person name="Grossniklaus U."/>
            <person name="Hamada T."/>
            <person name="Haseloff J."/>
            <person name="Hetherington A.J."/>
            <person name="Higo A."/>
            <person name="Hirakawa Y."/>
            <person name="Hundley H.N."/>
            <person name="Ikeda Y."/>
            <person name="Inoue K."/>
            <person name="Inoue S.I."/>
            <person name="Ishida S."/>
            <person name="Jia Q."/>
            <person name="Kakita M."/>
            <person name="Kanazawa T."/>
            <person name="Kawai Y."/>
            <person name="Kawashima T."/>
            <person name="Kennedy M."/>
            <person name="Kinose K."/>
            <person name="Kinoshita T."/>
            <person name="Kohara Y."/>
            <person name="Koide E."/>
            <person name="Komatsu K."/>
            <person name="Kopischke S."/>
            <person name="Kubo M."/>
            <person name="Kyozuka J."/>
            <person name="Lagercrantz U."/>
            <person name="Lin S.S."/>
            <person name="Lindquist E."/>
            <person name="Lipzen A.M."/>
            <person name="Lu C.W."/>
            <person name="De Luna E."/>
            <person name="Martienssen R.A."/>
            <person name="Minamino N."/>
            <person name="Mizutani M."/>
            <person name="Mizutani M."/>
            <person name="Mochizuki N."/>
            <person name="Monte I."/>
            <person name="Mosher R."/>
            <person name="Nagasaki H."/>
            <person name="Nakagami H."/>
            <person name="Naramoto S."/>
            <person name="Nishitani K."/>
            <person name="Ohtani M."/>
            <person name="Okamoto T."/>
            <person name="Okumura M."/>
            <person name="Phillips J."/>
            <person name="Pollak B."/>
            <person name="Reinders A."/>
            <person name="Rovekamp M."/>
            <person name="Sano R."/>
            <person name="Sawa S."/>
            <person name="Schmid M.W."/>
            <person name="Shirakawa M."/>
            <person name="Solano R."/>
            <person name="Spunde A."/>
            <person name="Suetsugu N."/>
            <person name="Sugano S."/>
            <person name="Sugiyama A."/>
            <person name="Sun R."/>
            <person name="Suzuki Y."/>
            <person name="Takenaka M."/>
            <person name="Takezawa D."/>
            <person name="Tomogane H."/>
            <person name="Tsuzuki M."/>
            <person name="Ueda T."/>
            <person name="Umeda M."/>
            <person name="Ward J.M."/>
            <person name="Watanabe Y."/>
            <person name="Yazaki K."/>
            <person name="Yokoyama R."/>
            <person name="Yoshitake Y."/>
            <person name="Yotsui I."/>
            <person name="Zachgo S."/>
            <person name="Schmutz J."/>
        </authorList>
    </citation>
    <scope>NUCLEOTIDE SEQUENCE [LARGE SCALE GENOMIC DNA]</scope>
    <source>
        <strain evidence="3">Tak-1</strain>
    </source>
</reference>
<feature type="compositionally biased region" description="Low complexity" evidence="1">
    <location>
        <begin position="242"/>
        <end position="269"/>
    </location>
</feature>
<dbReference type="Proteomes" id="UP000244005">
    <property type="component" value="Unassembled WGS sequence"/>
</dbReference>
<evidence type="ECO:0000313" key="3">
    <source>
        <dbReference type="Proteomes" id="UP000244005"/>
    </source>
</evidence>
<feature type="compositionally biased region" description="Basic and acidic residues" evidence="1">
    <location>
        <begin position="182"/>
        <end position="204"/>
    </location>
</feature>
<proteinExistence type="predicted"/>
<organism evidence="2 3">
    <name type="scientific">Marchantia polymorpha</name>
    <name type="common">Common liverwort</name>
    <name type="synonym">Marchantia aquatica</name>
    <dbReference type="NCBI Taxonomy" id="3197"/>
    <lineage>
        <taxon>Eukaryota</taxon>
        <taxon>Viridiplantae</taxon>
        <taxon>Streptophyta</taxon>
        <taxon>Embryophyta</taxon>
        <taxon>Marchantiophyta</taxon>
        <taxon>Marchantiopsida</taxon>
        <taxon>Marchantiidae</taxon>
        <taxon>Marchantiales</taxon>
        <taxon>Marchantiaceae</taxon>
        <taxon>Marchantia</taxon>
    </lineage>
</organism>
<keyword evidence="3" id="KW-1185">Reference proteome</keyword>
<gene>
    <name evidence="2" type="ORF">MARPO_0042s0057</name>
</gene>